<evidence type="ECO:0000256" key="10">
    <source>
        <dbReference type="SAM" id="MobiDB-lite"/>
    </source>
</evidence>
<reference evidence="16" key="1">
    <citation type="submission" date="2025-08" db="UniProtKB">
        <authorList>
            <consortium name="RefSeq"/>
        </authorList>
    </citation>
    <scope>IDENTIFICATION</scope>
    <source>
        <tissue evidence="16">Testes</tissue>
    </source>
</reference>
<gene>
    <name evidence="16" type="primary">LOC102809536</name>
</gene>
<keyword evidence="5 8" id="KW-0805">Transcription regulation</keyword>
<evidence type="ECO:0000256" key="4">
    <source>
        <dbReference type="ARBA" id="ARBA00022833"/>
    </source>
</evidence>
<dbReference type="Pfam" id="PF25299">
    <property type="entry name" value="ZZ_ADA2"/>
    <property type="match status" value="1"/>
</dbReference>
<accession>A0ABM0MQ41</accession>
<feature type="domain" description="ZZ-type" evidence="12">
    <location>
        <begin position="5"/>
        <end position="60"/>
    </location>
</feature>
<dbReference type="Pfam" id="PF00249">
    <property type="entry name" value="Myb_DNA-binding"/>
    <property type="match status" value="1"/>
</dbReference>
<comment type="subcellular location">
    <subcellularLocation>
        <location evidence="1 8">Nucleus</location>
    </subcellularLocation>
</comment>
<feature type="compositionally biased region" description="Basic residues" evidence="10">
    <location>
        <begin position="309"/>
        <end position="321"/>
    </location>
</feature>
<dbReference type="Pfam" id="PF22941">
    <property type="entry name" value="TADA2A-like_3rd"/>
    <property type="match status" value="1"/>
</dbReference>
<sequence>MAENTTKYYCNYCQEDIRGIRVKCAECSDFDLCLQCFSGGAEMGHHKKDHKYQLIDNGNFSIFNEDWTAHEELLLLDGIEQYGFGSWADIADHIGTKSPPEAMEHYELMYQIGNIGKATIPSNLNSKVIDHTTPLDGPLSPSLTTPFTPVEMTLAEQHELGYMPFRDDFEREYDNDAETLVSNLTVDVNDEELDSMLKLTHVDMFTKKLMERERRKRIAREYGLITAAISTAATTKKVPTKKRIPREGKEFREKMKSLAQFMSAGEQDQFFENLQREKQLRLRIKELMRYRRHGITKLPECSEFESARHKREKRKENKKKMAASATKRGVKEEKTKEDKVNDLNDFQDMKYSQGFNYLSEKEKKLCKSMGMKPARYVTIKTIVVKDHLTRRQGISTKSRYPSNLDKAHRKRIINFLTDTGWISSS</sequence>
<keyword evidence="2" id="KW-0479">Metal-binding</keyword>
<protein>
    <recommendedName>
        <fullName evidence="8">Transcriptional adapter</fullName>
    </recommendedName>
</protein>
<dbReference type="SMART" id="SM00717">
    <property type="entry name" value="SANT"/>
    <property type="match status" value="1"/>
</dbReference>
<keyword evidence="4" id="KW-0862">Zinc</keyword>
<evidence type="ECO:0000256" key="1">
    <source>
        <dbReference type="ARBA" id="ARBA00004123"/>
    </source>
</evidence>
<dbReference type="Gene3D" id="1.10.10.10">
    <property type="entry name" value="Winged helix-like DNA-binding domain superfamily/Winged helix DNA-binding domain"/>
    <property type="match status" value="1"/>
</dbReference>
<evidence type="ECO:0000256" key="5">
    <source>
        <dbReference type="ARBA" id="ARBA00023015"/>
    </source>
</evidence>
<dbReference type="InterPro" id="IPR041983">
    <property type="entry name" value="ADA2-like_ZZ"/>
</dbReference>
<dbReference type="PIRSF" id="PIRSF025024">
    <property type="entry name" value="Transcriptional_adaptor_2"/>
    <property type="match status" value="1"/>
</dbReference>
<feature type="domain" description="Myb-like" evidence="11">
    <location>
        <begin position="67"/>
        <end position="110"/>
    </location>
</feature>
<dbReference type="InterPro" id="IPR016827">
    <property type="entry name" value="Ada2/TADA2"/>
</dbReference>
<dbReference type="PROSITE" id="PS51293">
    <property type="entry name" value="SANT"/>
    <property type="match status" value="1"/>
</dbReference>
<evidence type="ECO:0000256" key="6">
    <source>
        <dbReference type="ARBA" id="ARBA00023163"/>
    </source>
</evidence>
<dbReference type="PROSITE" id="PS50090">
    <property type="entry name" value="MYB_LIKE"/>
    <property type="match status" value="1"/>
</dbReference>
<proteinExistence type="predicted"/>
<dbReference type="InterPro" id="IPR017884">
    <property type="entry name" value="SANT_dom"/>
</dbReference>
<evidence type="ECO:0000256" key="2">
    <source>
        <dbReference type="ARBA" id="ARBA00022723"/>
    </source>
</evidence>
<evidence type="ECO:0000256" key="8">
    <source>
        <dbReference type="PIRNR" id="PIRNR025024"/>
    </source>
</evidence>
<dbReference type="GeneID" id="102809536"/>
<evidence type="ECO:0000259" key="12">
    <source>
        <dbReference type="PROSITE" id="PS50135"/>
    </source>
</evidence>
<dbReference type="InterPro" id="IPR043145">
    <property type="entry name" value="Znf_ZZ_sf"/>
</dbReference>
<evidence type="ECO:0000313" key="16">
    <source>
        <dbReference type="RefSeq" id="XP_006822132.1"/>
    </source>
</evidence>
<evidence type="ECO:0000259" key="14">
    <source>
        <dbReference type="PROSITE" id="PS51294"/>
    </source>
</evidence>
<dbReference type="CDD" id="cd00167">
    <property type="entry name" value="SANT"/>
    <property type="match status" value="1"/>
</dbReference>
<evidence type="ECO:0000259" key="13">
    <source>
        <dbReference type="PROSITE" id="PS51293"/>
    </source>
</evidence>
<dbReference type="Gene3D" id="1.10.10.60">
    <property type="entry name" value="Homeodomain-like"/>
    <property type="match status" value="1"/>
</dbReference>
<dbReference type="Gene3D" id="3.30.60.90">
    <property type="match status" value="1"/>
</dbReference>
<dbReference type="PANTHER" id="PTHR12374:SF63">
    <property type="entry name" value="TRANSCRIPTIONAL ADAPTER 2-BETA"/>
    <property type="match status" value="1"/>
</dbReference>
<evidence type="ECO:0000259" key="11">
    <source>
        <dbReference type="PROSITE" id="PS50090"/>
    </source>
</evidence>
<evidence type="ECO:0000256" key="7">
    <source>
        <dbReference type="ARBA" id="ARBA00023242"/>
    </source>
</evidence>
<organism evidence="15 16">
    <name type="scientific">Saccoglossus kowalevskii</name>
    <name type="common">Acorn worm</name>
    <dbReference type="NCBI Taxonomy" id="10224"/>
    <lineage>
        <taxon>Eukaryota</taxon>
        <taxon>Metazoa</taxon>
        <taxon>Hemichordata</taxon>
        <taxon>Enteropneusta</taxon>
        <taxon>Harrimaniidae</taxon>
        <taxon>Saccoglossus</taxon>
    </lineage>
</organism>
<evidence type="ECO:0000313" key="15">
    <source>
        <dbReference type="Proteomes" id="UP000694865"/>
    </source>
</evidence>
<dbReference type="SUPFAM" id="SSF57850">
    <property type="entry name" value="RING/U-box"/>
    <property type="match status" value="1"/>
</dbReference>
<dbReference type="Pfam" id="PF24533">
    <property type="entry name" value="Tri-helical_Ada2b_C"/>
    <property type="match status" value="1"/>
</dbReference>
<keyword evidence="3 9" id="KW-0863">Zinc-finger</keyword>
<keyword evidence="6 8" id="KW-0804">Transcription</keyword>
<name>A0ABM0MQ41_SACKO</name>
<dbReference type="Proteomes" id="UP000694865">
    <property type="component" value="Unplaced"/>
</dbReference>
<feature type="domain" description="HTH myb-type" evidence="14">
    <location>
        <begin position="67"/>
        <end position="99"/>
    </location>
</feature>
<keyword evidence="7 8" id="KW-0539">Nucleus</keyword>
<evidence type="ECO:0000256" key="9">
    <source>
        <dbReference type="PROSITE-ProRule" id="PRU00228"/>
    </source>
</evidence>
<feature type="domain" description="SANT" evidence="13">
    <location>
        <begin position="62"/>
        <end position="114"/>
    </location>
</feature>
<dbReference type="PANTHER" id="PTHR12374">
    <property type="entry name" value="TRANSCRIPTIONAL ADAPTOR 2 ADA2 -RELATED"/>
    <property type="match status" value="1"/>
</dbReference>
<feature type="compositionally biased region" description="Basic and acidic residues" evidence="10">
    <location>
        <begin position="329"/>
        <end position="338"/>
    </location>
</feature>
<dbReference type="InterPro" id="IPR017930">
    <property type="entry name" value="Myb_dom"/>
</dbReference>
<feature type="region of interest" description="Disordered" evidence="10">
    <location>
        <begin position="309"/>
        <end position="338"/>
    </location>
</feature>
<dbReference type="PROSITE" id="PS01357">
    <property type="entry name" value="ZF_ZZ_1"/>
    <property type="match status" value="1"/>
</dbReference>
<dbReference type="PROSITE" id="PS50135">
    <property type="entry name" value="ZF_ZZ_2"/>
    <property type="match status" value="1"/>
</dbReference>
<dbReference type="CDD" id="cd02335">
    <property type="entry name" value="ZZ_ADA2"/>
    <property type="match status" value="1"/>
</dbReference>
<evidence type="ECO:0000256" key="3">
    <source>
        <dbReference type="ARBA" id="ARBA00022771"/>
    </source>
</evidence>
<dbReference type="SMART" id="SM00291">
    <property type="entry name" value="ZnF_ZZ"/>
    <property type="match status" value="1"/>
</dbReference>
<dbReference type="PROSITE" id="PS51294">
    <property type="entry name" value="HTH_MYB"/>
    <property type="match status" value="1"/>
</dbReference>
<dbReference type="InterPro" id="IPR036388">
    <property type="entry name" value="WH-like_DNA-bd_sf"/>
</dbReference>
<dbReference type="InterPro" id="IPR001005">
    <property type="entry name" value="SANT/Myb"/>
</dbReference>
<keyword evidence="15" id="KW-1185">Reference proteome</keyword>
<dbReference type="RefSeq" id="XP_006822132.1">
    <property type="nucleotide sequence ID" value="XM_006822069.1"/>
</dbReference>
<dbReference type="SUPFAM" id="SSF46689">
    <property type="entry name" value="Homeodomain-like"/>
    <property type="match status" value="2"/>
</dbReference>
<dbReference type="InterPro" id="IPR055141">
    <property type="entry name" value="TADA2A_B-like_dom"/>
</dbReference>
<dbReference type="InterPro" id="IPR056267">
    <property type="entry name" value="Ada2b_C"/>
</dbReference>
<dbReference type="InterPro" id="IPR009057">
    <property type="entry name" value="Homeodomain-like_sf"/>
</dbReference>
<dbReference type="InterPro" id="IPR000433">
    <property type="entry name" value="Znf_ZZ"/>
</dbReference>